<feature type="binding site" evidence="18">
    <location>
        <position position="113"/>
    </location>
    <ligand>
        <name>Mg(2+)</name>
        <dbReference type="ChEBI" id="CHEBI:18420"/>
        <label>1</label>
        <note>catalytic</note>
    </ligand>
</feature>
<dbReference type="PANTHER" id="PTHR43028:SF5">
    <property type="entry name" value="3'(2'),5'-BISPHOSPHATE NUCLEOTIDASE 1"/>
    <property type="match status" value="1"/>
</dbReference>
<evidence type="ECO:0000256" key="11">
    <source>
        <dbReference type="ARBA" id="ARBA00044466"/>
    </source>
</evidence>
<sequence length="326" mass="35451">MDSPFIIRLLASSVSCTKKASEIVRQVMKTGTLETVSKGFQDYQTKADRDAQKLIVSSLEHNFPLLKIIGEEGALDKLKVEERCLEYCSEVLSKSCPDFLTNITEKETVVWVDPLDGTREFTEGLLPHVTILVGIAVNGKPIAGVICQPFYSNIFTDDPNMPPSSVTLDSTSSRLIWALDGVGVFGIEPKLPASPLSFDNSSETCNIVVTTRSHLTSIVKSSLNNCLPSKVLHIGGCGYKVIKLLEGGAHAYVYASPGCKKWDTCAPEAILRVAGGSLTDVFGKEYDYSSTVPHLNSTGVLATPRSDWLQLYAGRIPDHLRSVLNP</sequence>
<gene>
    <name evidence="19" type="ORF">Ciccas_005286</name>
</gene>
<evidence type="ECO:0000313" key="20">
    <source>
        <dbReference type="Proteomes" id="UP001626550"/>
    </source>
</evidence>
<feature type="binding site" evidence="18">
    <location>
        <position position="116"/>
    </location>
    <ligand>
        <name>Mg(2+)</name>
        <dbReference type="ChEBI" id="CHEBI:18420"/>
        <label>1</label>
        <note>catalytic</note>
    </ligand>
</feature>
<evidence type="ECO:0000256" key="13">
    <source>
        <dbReference type="ARBA" id="ARBA00044479"/>
    </source>
</evidence>
<evidence type="ECO:0000256" key="5">
    <source>
        <dbReference type="ARBA" id="ARBA00022723"/>
    </source>
</evidence>
<dbReference type="GO" id="GO:0005737">
    <property type="term" value="C:cytoplasm"/>
    <property type="evidence" value="ECO:0007669"/>
    <property type="project" value="UniProtKB-ARBA"/>
</dbReference>
<comment type="catalytic activity">
    <reaction evidence="14">
        <text>3'-phosphoadenylyl sulfate + H2O = adenosine 5'-phosphosulfate + phosphate</text>
        <dbReference type="Rhea" id="RHEA:77639"/>
        <dbReference type="ChEBI" id="CHEBI:15377"/>
        <dbReference type="ChEBI" id="CHEBI:43474"/>
        <dbReference type="ChEBI" id="CHEBI:58243"/>
        <dbReference type="ChEBI" id="CHEBI:58339"/>
        <dbReference type="EC" id="3.1.3.7"/>
    </reaction>
    <physiologicalReaction direction="left-to-right" evidence="14">
        <dbReference type="Rhea" id="RHEA:77640"/>
    </physiologicalReaction>
</comment>
<dbReference type="GO" id="GO:0008441">
    <property type="term" value="F:3'(2'),5'-bisphosphate nucleotidase activity"/>
    <property type="evidence" value="ECO:0007669"/>
    <property type="project" value="UniProtKB-EC"/>
</dbReference>
<dbReference type="EMBL" id="JBJKFK010000608">
    <property type="protein sequence ID" value="KAL3316068.1"/>
    <property type="molecule type" value="Genomic_DNA"/>
</dbReference>
<dbReference type="AlphaFoldDB" id="A0ABD2Q9A6"/>
<dbReference type="Gene3D" id="3.40.190.80">
    <property type="match status" value="1"/>
</dbReference>
<keyword evidence="20" id="KW-1185">Reference proteome</keyword>
<organism evidence="19 20">
    <name type="scientific">Cichlidogyrus casuarinus</name>
    <dbReference type="NCBI Taxonomy" id="1844966"/>
    <lineage>
        <taxon>Eukaryota</taxon>
        <taxon>Metazoa</taxon>
        <taxon>Spiralia</taxon>
        <taxon>Lophotrochozoa</taxon>
        <taxon>Platyhelminthes</taxon>
        <taxon>Monogenea</taxon>
        <taxon>Monopisthocotylea</taxon>
        <taxon>Dactylogyridea</taxon>
        <taxon>Ancyrocephalidae</taxon>
        <taxon>Cichlidogyrus</taxon>
    </lineage>
</organism>
<evidence type="ECO:0000256" key="2">
    <source>
        <dbReference type="ARBA" id="ARBA00009759"/>
    </source>
</evidence>
<name>A0ABD2Q9A6_9PLAT</name>
<dbReference type="FunFam" id="3.40.190.80:FF:000006">
    <property type="entry name" value="Bisphosphate nucleotidase 1"/>
    <property type="match status" value="1"/>
</dbReference>
<dbReference type="Gene3D" id="3.30.540.10">
    <property type="entry name" value="Fructose-1,6-Bisphosphatase, subunit A, domain 1"/>
    <property type="match status" value="1"/>
</dbReference>
<comment type="similarity">
    <text evidence="2">Belongs to the inositol monophosphatase superfamily.</text>
</comment>
<reference evidence="19 20" key="1">
    <citation type="submission" date="2024-11" db="EMBL/GenBank/DDBJ databases">
        <title>Adaptive evolution of stress response genes in parasites aligns with host niche diversity.</title>
        <authorList>
            <person name="Hahn C."/>
            <person name="Resl P."/>
        </authorList>
    </citation>
    <scope>NUCLEOTIDE SEQUENCE [LARGE SCALE GENOMIC DNA]</scope>
    <source>
        <strain evidence="19">EGGRZ-B1_66</strain>
        <tissue evidence="19">Body</tissue>
    </source>
</reference>
<protein>
    <recommendedName>
        <fullName evidence="8">3'(2'),5'-bisphosphate nucleotidase 1</fullName>
        <ecNumber evidence="15">3.1.3.57</ecNumber>
        <ecNumber evidence="3">3.1.3.7</ecNumber>
    </recommendedName>
    <alternativeName>
        <fullName evidence="16">3'-phosphoadenosine 5'-phosphate phosphatase</fullName>
    </alternativeName>
    <alternativeName>
        <fullName evidence="9">Bisphosphate 3'-nucleotidase 1</fullName>
    </alternativeName>
    <alternativeName>
        <fullName evidence="17">Inositol-polyphosphate 1-phosphatase</fullName>
    </alternativeName>
</protein>
<dbReference type="InterPro" id="IPR000760">
    <property type="entry name" value="Inositol_monophosphatase-like"/>
</dbReference>
<dbReference type="PROSITE" id="PS00630">
    <property type="entry name" value="IMP_2"/>
    <property type="match status" value="1"/>
</dbReference>
<keyword evidence="6" id="KW-0378">Hydrolase</keyword>
<evidence type="ECO:0000256" key="8">
    <source>
        <dbReference type="ARBA" id="ARBA00040342"/>
    </source>
</evidence>
<dbReference type="InterPro" id="IPR020583">
    <property type="entry name" value="Inositol_monoP_metal-BS"/>
</dbReference>
<evidence type="ECO:0000256" key="15">
    <source>
        <dbReference type="ARBA" id="ARBA00044519"/>
    </source>
</evidence>
<evidence type="ECO:0000256" key="9">
    <source>
        <dbReference type="ARBA" id="ARBA00041815"/>
    </source>
</evidence>
<dbReference type="PANTHER" id="PTHR43028">
    <property type="entry name" value="3'(2'),5'-BISPHOSPHATE NUCLEOTIDASE 1"/>
    <property type="match status" value="1"/>
</dbReference>
<keyword evidence="5 18" id="KW-0479">Metal-binding</keyword>
<keyword evidence="7 18" id="KW-0460">Magnesium</keyword>
<evidence type="ECO:0000256" key="6">
    <source>
        <dbReference type="ARBA" id="ARBA00022801"/>
    </source>
</evidence>
<evidence type="ECO:0000256" key="1">
    <source>
        <dbReference type="ARBA" id="ARBA00001946"/>
    </source>
</evidence>
<feature type="binding site" evidence="18">
    <location>
        <position position="71"/>
    </location>
    <ligand>
        <name>Mg(2+)</name>
        <dbReference type="ChEBI" id="CHEBI:18420"/>
        <label>1</label>
        <note>catalytic</note>
    </ligand>
</feature>
<keyword evidence="4" id="KW-0452">Lithium</keyword>
<comment type="catalytic activity">
    <reaction evidence="11">
        <text>adenosine 2',5'-bisphosphate + H2O = AMP + phosphate</text>
        <dbReference type="Rhea" id="RHEA:77643"/>
        <dbReference type="ChEBI" id="CHEBI:15377"/>
        <dbReference type="ChEBI" id="CHEBI:43474"/>
        <dbReference type="ChEBI" id="CHEBI:194156"/>
        <dbReference type="ChEBI" id="CHEBI:456215"/>
        <dbReference type="EC" id="3.1.3.7"/>
    </reaction>
    <physiologicalReaction direction="left-to-right" evidence="11">
        <dbReference type="Rhea" id="RHEA:77644"/>
    </physiologicalReaction>
</comment>
<evidence type="ECO:0000313" key="19">
    <source>
        <dbReference type="EMBL" id="KAL3316068.1"/>
    </source>
</evidence>
<dbReference type="PROSITE" id="PS00629">
    <property type="entry name" value="IMP_1"/>
    <property type="match status" value="1"/>
</dbReference>
<dbReference type="FunFam" id="3.30.540.10:FF:000012">
    <property type="entry name" value="Blast:Putative inositol monophosphatase 3"/>
    <property type="match status" value="1"/>
</dbReference>
<dbReference type="GO" id="GO:0046872">
    <property type="term" value="F:metal ion binding"/>
    <property type="evidence" value="ECO:0007669"/>
    <property type="project" value="UniProtKB-KW"/>
</dbReference>
<evidence type="ECO:0000256" key="16">
    <source>
        <dbReference type="ARBA" id="ARBA00044544"/>
    </source>
</evidence>
<evidence type="ECO:0000256" key="18">
    <source>
        <dbReference type="PIRSR" id="PIRSR600760-2"/>
    </source>
</evidence>
<feature type="binding site" evidence="18">
    <location>
        <position position="115"/>
    </location>
    <ligand>
        <name>Mg(2+)</name>
        <dbReference type="ChEBI" id="CHEBI:18420"/>
        <label>1</label>
        <note>catalytic</note>
    </ligand>
</feature>
<dbReference type="InterPro" id="IPR020550">
    <property type="entry name" value="Inositol_monophosphatase_CS"/>
</dbReference>
<comment type="catalytic activity">
    <reaction evidence="10">
        <text>1D-myo-inositol 1,3,4-trisphosphate + H2O = 1D-myo-inositol 3,4-bisphosphate + phosphate</text>
        <dbReference type="Rhea" id="RHEA:70319"/>
        <dbReference type="ChEBI" id="CHEBI:15377"/>
        <dbReference type="ChEBI" id="CHEBI:43474"/>
        <dbReference type="ChEBI" id="CHEBI:58414"/>
        <dbReference type="ChEBI" id="CHEBI:83241"/>
    </reaction>
    <physiologicalReaction direction="left-to-right" evidence="10">
        <dbReference type="Rhea" id="RHEA:70320"/>
    </physiologicalReaction>
</comment>
<evidence type="ECO:0000256" key="12">
    <source>
        <dbReference type="ARBA" id="ARBA00044478"/>
    </source>
</evidence>
<evidence type="ECO:0000256" key="7">
    <source>
        <dbReference type="ARBA" id="ARBA00022842"/>
    </source>
</evidence>
<dbReference type="EC" id="3.1.3.57" evidence="15"/>
<evidence type="ECO:0000256" key="14">
    <source>
        <dbReference type="ARBA" id="ARBA00044484"/>
    </source>
</evidence>
<feature type="binding site" evidence="18">
    <location>
        <position position="263"/>
    </location>
    <ligand>
        <name>Mg(2+)</name>
        <dbReference type="ChEBI" id="CHEBI:18420"/>
        <label>1</label>
        <note>catalytic</note>
    </ligand>
</feature>
<evidence type="ECO:0000256" key="17">
    <source>
        <dbReference type="ARBA" id="ARBA00044554"/>
    </source>
</evidence>
<dbReference type="EC" id="3.1.3.7" evidence="3"/>
<comment type="catalytic activity">
    <reaction evidence="13">
        <text>adenosine 3',5'-bisphosphate + H2O = AMP + phosphate</text>
        <dbReference type="Rhea" id="RHEA:10040"/>
        <dbReference type="ChEBI" id="CHEBI:15377"/>
        <dbReference type="ChEBI" id="CHEBI:43474"/>
        <dbReference type="ChEBI" id="CHEBI:58343"/>
        <dbReference type="ChEBI" id="CHEBI:456215"/>
        <dbReference type="EC" id="3.1.3.7"/>
    </reaction>
    <physiologicalReaction direction="left-to-right" evidence="13">
        <dbReference type="Rhea" id="RHEA:10041"/>
    </physiologicalReaction>
</comment>
<dbReference type="GO" id="GO:0004441">
    <property type="term" value="F:inositol-1,4-bisphosphate 1-phosphatase activity"/>
    <property type="evidence" value="ECO:0007669"/>
    <property type="project" value="UniProtKB-EC"/>
</dbReference>
<comment type="cofactor">
    <cofactor evidence="1 18">
        <name>Mg(2+)</name>
        <dbReference type="ChEBI" id="CHEBI:18420"/>
    </cofactor>
</comment>
<evidence type="ECO:0000256" key="4">
    <source>
        <dbReference type="ARBA" id="ARBA00022671"/>
    </source>
</evidence>
<dbReference type="InterPro" id="IPR050725">
    <property type="entry name" value="CysQ/Inositol_MonoPase"/>
</dbReference>
<comment type="caution">
    <text evidence="19">The sequence shown here is derived from an EMBL/GenBank/DDBJ whole genome shotgun (WGS) entry which is preliminary data.</text>
</comment>
<comment type="catalytic activity">
    <reaction evidence="12">
        <text>1D-myo-inositol 1,4-bisphosphate + H2O = 1D-myo-inositol 4-phosphate + phosphate</text>
        <dbReference type="Rhea" id="RHEA:15553"/>
        <dbReference type="ChEBI" id="CHEBI:15377"/>
        <dbReference type="ChEBI" id="CHEBI:43474"/>
        <dbReference type="ChEBI" id="CHEBI:58282"/>
        <dbReference type="ChEBI" id="CHEBI:58469"/>
        <dbReference type="EC" id="3.1.3.57"/>
    </reaction>
    <physiologicalReaction direction="left-to-right" evidence="12">
        <dbReference type="Rhea" id="RHEA:15554"/>
    </physiologicalReaction>
</comment>
<evidence type="ECO:0000256" key="3">
    <source>
        <dbReference type="ARBA" id="ARBA00012633"/>
    </source>
</evidence>
<dbReference type="Pfam" id="PF00459">
    <property type="entry name" value="Inositol_P"/>
    <property type="match status" value="1"/>
</dbReference>
<dbReference type="SUPFAM" id="SSF56655">
    <property type="entry name" value="Carbohydrate phosphatase"/>
    <property type="match status" value="1"/>
</dbReference>
<dbReference type="Proteomes" id="UP001626550">
    <property type="component" value="Unassembled WGS sequence"/>
</dbReference>
<proteinExistence type="inferred from homology"/>
<accession>A0ABD2Q9A6</accession>
<evidence type="ECO:0000256" key="10">
    <source>
        <dbReference type="ARBA" id="ARBA00044465"/>
    </source>
</evidence>